<evidence type="ECO:0000313" key="11">
    <source>
        <dbReference type="EMBL" id="KAK2582486.1"/>
    </source>
</evidence>
<dbReference type="GO" id="GO:0005549">
    <property type="term" value="F:odorant binding"/>
    <property type="evidence" value="ECO:0007669"/>
    <property type="project" value="InterPro"/>
</dbReference>
<feature type="transmembrane region" description="Helical" evidence="10">
    <location>
        <begin position="67"/>
        <end position="89"/>
    </location>
</feature>
<accession>A0AAD9RNP0</accession>
<evidence type="ECO:0008006" key="13">
    <source>
        <dbReference type="Google" id="ProtNLM"/>
    </source>
</evidence>
<feature type="transmembrane region" description="Helical" evidence="10">
    <location>
        <begin position="128"/>
        <end position="151"/>
    </location>
</feature>
<gene>
    <name evidence="11" type="ORF">KPH14_004789</name>
</gene>
<sequence length="632" mass="71862">MLPKATPEMALLFTKISVGLASSWPPAPNSTRFRALSFDISWYALFTSGIFLLLPLLNAIYELREDYVLMSKSICLFCAVVQVLVKMIFSRLQRTQFQALFFEMENFFSNANKQERVILQRSVDKCKFLHVSYTMGCYLTAVIVVCGPLYASQSLPTDAKYPFPIDRQPLQTIIFLHQTLVGFQASSGLNIDCQVALLLWYVGAKYEILSEKLRGIRNEKELNACLVKHQEIIKHTDQVKNVVKYLILTIVTTTNVVIIFGGLNIVNQQPFAIKIQSIVMVVSAGAELFICAWPADNLITMSSNISWDIYDSNWLLANPKTRRKILQCIMRSQKPESVHIGSVLPALSLQYYASILLFDMENSCEKENQDSCEERAILKTYVEKCKYVHAIYTSLCYLTAIIVICSPLYTSQRFPTNAKYPFSVDHRVTRGIIFLHQALVGLQVSAGMCIDCQLAMLLWYIGAKFEVLSKEIRAFKNEQQLDAYFGRHQEVLRYTAEAKDVILYLVLTTMITTIVGIIFAGLNIVDQQPMAVKVQYAFVMCVASAELFIYAWPADNLINTSTNISWDVYHSNWLTTKPLVRRKLLLCIMRSQKPETIRAVRVLPPLCLQYYASFLTSSFSYFTALRAVIGKD</sequence>
<dbReference type="PANTHER" id="PTHR21137">
    <property type="entry name" value="ODORANT RECEPTOR"/>
    <property type="match status" value="1"/>
</dbReference>
<feature type="transmembrane region" description="Helical" evidence="10">
    <location>
        <begin position="501"/>
        <end position="522"/>
    </location>
</feature>
<comment type="caution">
    <text evidence="11">The sequence shown here is derived from an EMBL/GenBank/DDBJ whole genome shotgun (WGS) entry which is preliminary data.</text>
</comment>
<dbReference type="AlphaFoldDB" id="A0AAD9RNP0"/>
<dbReference type="EMBL" id="JAIFRP010000031">
    <property type="protein sequence ID" value="KAK2582486.1"/>
    <property type="molecule type" value="Genomic_DNA"/>
</dbReference>
<organism evidence="11 12">
    <name type="scientific">Odynerus spinipes</name>
    <dbReference type="NCBI Taxonomy" id="1348599"/>
    <lineage>
        <taxon>Eukaryota</taxon>
        <taxon>Metazoa</taxon>
        <taxon>Ecdysozoa</taxon>
        <taxon>Arthropoda</taxon>
        <taxon>Hexapoda</taxon>
        <taxon>Insecta</taxon>
        <taxon>Pterygota</taxon>
        <taxon>Neoptera</taxon>
        <taxon>Endopterygota</taxon>
        <taxon>Hymenoptera</taxon>
        <taxon>Apocrita</taxon>
        <taxon>Aculeata</taxon>
        <taxon>Vespoidea</taxon>
        <taxon>Vespidae</taxon>
        <taxon>Eumeninae</taxon>
        <taxon>Odynerus</taxon>
    </lineage>
</organism>
<evidence type="ECO:0000256" key="6">
    <source>
        <dbReference type="ARBA" id="ARBA00022989"/>
    </source>
</evidence>
<comment type="subcellular location">
    <subcellularLocation>
        <location evidence="1">Cell membrane</location>
        <topology evidence="1">Multi-pass membrane protein</topology>
    </subcellularLocation>
</comment>
<name>A0AAD9RNP0_9HYME</name>
<dbReference type="InterPro" id="IPR004117">
    <property type="entry name" value="7tm6_olfct_rcpt"/>
</dbReference>
<keyword evidence="8" id="KW-0675">Receptor</keyword>
<evidence type="ECO:0000256" key="5">
    <source>
        <dbReference type="ARBA" id="ARBA00022725"/>
    </source>
</evidence>
<proteinExistence type="predicted"/>
<keyword evidence="7 10" id="KW-0472">Membrane</keyword>
<reference evidence="11" key="2">
    <citation type="journal article" date="2023" name="Commun. Biol.">
        <title>Intrasexual cuticular hydrocarbon dimorphism in a wasp sheds light on hydrocarbon biosynthesis genes in Hymenoptera.</title>
        <authorList>
            <person name="Moris V.C."/>
            <person name="Podsiadlowski L."/>
            <person name="Martin S."/>
            <person name="Oeyen J.P."/>
            <person name="Donath A."/>
            <person name="Petersen M."/>
            <person name="Wilbrandt J."/>
            <person name="Misof B."/>
            <person name="Liedtke D."/>
            <person name="Thamm M."/>
            <person name="Scheiner R."/>
            <person name="Schmitt T."/>
            <person name="Niehuis O."/>
        </authorList>
    </citation>
    <scope>NUCLEOTIDE SEQUENCE</scope>
    <source>
        <strain evidence="11">GBR_01_08_01A</strain>
    </source>
</reference>
<keyword evidence="5" id="KW-0552">Olfaction</keyword>
<keyword evidence="12" id="KW-1185">Reference proteome</keyword>
<keyword evidence="2" id="KW-1003">Cell membrane</keyword>
<dbReference type="PANTHER" id="PTHR21137:SF35">
    <property type="entry name" value="ODORANT RECEPTOR 19A-RELATED"/>
    <property type="match status" value="1"/>
</dbReference>
<feature type="transmembrane region" description="Helical" evidence="10">
    <location>
        <begin position="431"/>
        <end position="461"/>
    </location>
</feature>
<evidence type="ECO:0000313" key="12">
    <source>
        <dbReference type="Proteomes" id="UP001258017"/>
    </source>
</evidence>
<dbReference type="GO" id="GO:0004984">
    <property type="term" value="F:olfactory receptor activity"/>
    <property type="evidence" value="ECO:0007669"/>
    <property type="project" value="InterPro"/>
</dbReference>
<keyword evidence="3" id="KW-0716">Sensory transduction</keyword>
<feature type="transmembrane region" description="Helical" evidence="10">
    <location>
        <begin position="534"/>
        <end position="552"/>
    </location>
</feature>
<keyword evidence="9" id="KW-0807">Transducer</keyword>
<dbReference type="GO" id="GO:0005886">
    <property type="term" value="C:plasma membrane"/>
    <property type="evidence" value="ECO:0007669"/>
    <property type="project" value="UniProtKB-SubCell"/>
</dbReference>
<evidence type="ECO:0000256" key="10">
    <source>
        <dbReference type="SAM" id="Phobius"/>
    </source>
</evidence>
<keyword evidence="6 10" id="KW-1133">Transmembrane helix</keyword>
<reference evidence="11" key="1">
    <citation type="submission" date="2021-08" db="EMBL/GenBank/DDBJ databases">
        <authorList>
            <person name="Misof B."/>
            <person name="Oliver O."/>
            <person name="Podsiadlowski L."/>
            <person name="Donath A."/>
            <person name="Peters R."/>
            <person name="Mayer C."/>
            <person name="Rust J."/>
            <person name="Gunkel S."/>
            <person name="Lesny P."/>
            <person name="Martin S."/>
            <person name="Oeyen J.P."/>
            <person name="Petersen M."/>
            <person name="Panagiotis P."/>
            <person name="Wilbrandt J."/>
            <person name="Tanja T."/>
        </authorList>
    </citation>
    <scope>NUCLEOTIDE SEQUENCE</scope>
    <source>
        <strain evidence="11">GBR_01_08_01A</strain>
        <tissue evidence="11">Thorax + abdomen</tissue>
    </source>
</reference>
<dbReference type="GO" id="GO:0007165">
    <property type="term" value="P:signal transduction"/>
    <property type="evidence" value="ECO:0007669"/>
    <property type="project" value="UniProtKB-KW"/>
</dbReference>
<evidence type="ECO:0000256" key="2">
    <source>
        <dbReference type="ARBA" id="ARBA00022475"/>
    </source>
</evidence>
<dbReference type="Proteomes" id="UP001258017">
    <property type="component" value="Unassembled WGS sequence"/>
</dbReference>
<evidence type="ECO:0000256" key="9">
    <source>
        <dbReference type="ARBA" id="ARBA00023224"/>
    </source>
</evidence>
<evidence type="ECO:0000256" key="1">
    <source>
        <dbReference type="ARBA" id="ARBA00004651"/>
    </source>
</evidence>
<evidence type="ECO:0000256" key="8">
    <source>
        <dbReference type="ARBA" id="ARBA00023170"/>
    </source>
</evidence>
<evidence type="ECO:0000256" key="4">
    <source>
        <dbReference type="ARBA" id="ARBA00022692"/>
    </source>
</evidence>
<dbReference type="Pfam" id="PF02949">
    <property type="entry name" value="7tm_6"/>
    <property type="match status" value="2"/>
</dbReference>
<feature type="transmembrane region" description="Helical" evidence="10">
    <location>
        <begin position="245"/>
        <end position="266"/>
    </location>
</feature>
<feature type="transmembrane region" description="Helical" evidence="10">
    <location>
        <begin position="40"/>
        <end position="61"/>
    </location>
</feature>
<evidence type="ECO:0000256" key="3">
    <source>
        <dbReference type="ARBA" id="ARBA00022606"/>
    </source>
</evidence>
<feature type="transmembrane region" description="Helical" evidence="10">
    <location>
        <begin position="390"/>
        <end position="410"/>
    </location>
</feature>
<protein>
    <recommendedName>
        <fullName evidence="13">Odorant receptor</fullName>
    </recommendedName>
</protein>
<evidence type="ECO:0000256" key="7">
    <source>
        <dbReference type="ARBA" id="ARBA00023136"/>
    </source>
</evidence>
<keyword evidence="4 10" id="KW-0812">Transmembrane</keyword>